<feature type="transmembrane region" description="Helical" evidence="2">
    <location>
        <begin position="145"/>
        <end position="170"/>
    </location>
</feature>
<comment type="caution">
    <text evidence="3">The sequence shown here is derived from an EMBL/GenBank/DDBJ whole genome shotgun (WGS) entry which is preliminary data.</text>
</comment>
<feature type="region of interest" description="Disordered" evidence="1">
    <location>
        <begin position="36"/>
        <end position="99"/>
    </location>
</feature>
<proteinExistence type="predicted"/>
<name>A0AAW8JF21_9GAMM</name>
<dbReference type="Proteomes" id="UP001243195">
    <property type="component" value="Unassembled WGS sequence"/>
</dbReference>
<feature type="compositionally biased region" description="Polar residues" evidence="1">
    <location>
        <begin position="70"/>
        <end position="81"/>
    </location>
</feature>
<evidence type="ECO:0000256" key="2">
    <source>
        <dbReference type="SAM" id="Phobius"/>
    </source>
</evidence>
<evidence type="ECO:0000313" key="3">
    <source>
        <dbReference type="EMBL" id="MDQ9071257.1"/>
    </source>
</evidence>
<reference evidence="3" key="1">
    <citation type="submission" date="2023-08" db="EMBL/GenBank/DDBJ databases">
        <title>Emergence of clinically-relevant ST2 carbapenem-resistant Acinetobacter baumannii strains in hospital sewages in Zhejiang, East of China.</title>
        <authorList>
            <person name="Kaichao C."/>
            <person name="Zhang R."/>
        </authorList>
    </citation>
    <scope>NUCLEOTIDE SEQUENCE</scope>
    <source>
        <strain evidence="3">M-SY-60</strain>
    </source>
</reference>
<keyword evidence="2" id="KW-1133">Transmembrane helix</keyword>
<dbReference type="EMBL" id="JAVIDA010000007">
    <property type="protein sequence ID" value="MDQ9071257.1"/>
    <property type="molecule type" value="Genomic_DNA"/>
</dbReference>
<sequence length="323" mass="36483">MNCQKCGATNINEAVFCGMCGKRLHHPKMLDDFTGHSSVQSSYKRTEQNSKNPLFNQKKSFKKQKATPVFSESQTPRNTTNSPPQIPKQSPQSQQDNRKSNIFEEASKVSSMKELTDLLSKTWNEKASNASAKEPTPKRKNPKNWIFVAIFIFIFFSPLLSLVASTIPWLGNQLSNFIHRDEAIPAEDAVAVADEAVAAEEQVVDDQDPESTVNQIYARFQGVKQIQPEVEQYYLEHKKMPLNLKQIEAYSDTGQTDYTYKNFAIVRDGIIVGKFEHDPDKKIYAIPHINKGKIVRWTCATVNLDSSETNECIALTADPYASR</sequence>
<evidence type="ECO:0000313" key="4">
    <source>
        <dbReference type="Proteomes" id="UP001243195"/>
    </source>
</evidence>
<evidence type="ECO:0000256" key="1">
    <source>
        <dbReference type="SAM" id="MobiDB-lite"/>
    </source>
</evidence>
<organism evidence="3 4">
    <name type="scientific">Acinetobacter gerneri</name>
    <dbReference type="NCBI Taxonomy" id="202952"/>
    <lineage>
        <taxon>Bacteria</taxon>
        <taxon>Pseudomonadati</taxon>
        <taxon>Pseudomonadota</taxon>
        <taxon>Gammaproteobacteria</taxon>
        <taxon>Moraxellales</taxon>
        <taxon>Moraxellaceae</taxon>
        <taxon>Acinetobacter</taxon>
    </lineage>
</organism>
<gene>
    <name evidence="3" type="ORF">RFH51_07300</name>
</gene>
<feature type="compositionally biased region" description="Polar residues" evidence="1">
    <location>
        <begin position="36"/>
        <end position="58"/>
    </location>
</feature>
<dbReference type="RefSeq" id="WP_308955647.1">
    <property type="nucleotide sequence ID" value="NZ_JAVICY010000006.1"/>
</dbReference>
<protein>
    <submittedName>
        <fullName evidence="3">Zinc ribbon domain-containing protein</fullName>
    </submittedName>
</protein>
<keyword evidence="2" id="KW-0812">Transmembrane</keyword>
<dbReference type="AlphaFoldDB" id="A0AAW8JF21"/>
<accession>A0AAW8JF21</accession>
<keyword evidence="2" id="KW-0472">Membrane</keyword>